<evidence type="ECO:0000256" key="1">
    <source>
        <dbReference type="SAM" id="MobiDB-lite"/>
    </source>
</evidence>
<dbReference type="EMBL" id="KZ613817">
    <property type="protein sequence ID" value="PMD59094.1"/>
    <property type="molecule type" value="Genomic_DNA"/>
</dbReference>
<accession>A0A2J6T7V1</accession>
<dbReference type="RefSeq" id="XP_024735998.1">
    <property type="nucleotide sequence ID" value="XM_024872722.1"/>
</dbReference>
<evidence type="ECO:0000313" key="2">
    <source>
        <dbReference type="EMBL" id="PMD59094.1"/>
    </source>
</evidence>
<reference evidence="2 3" key="1">
    <citation type="submission" date="2016-04" db="EMBL/GenBank/DDBJ databases">
        <title>A degradative enzymes factory behind the ericoid mycorrhizal symbiosis.</title>
        <authorList>
            <consortium name="DOE Joint Genome Institute"/>
            <person name="Martino E."/>
            <person name="Morin E."/>
            <person name="Grelet G."/>
            <person name="Kuo A."/>
            <person name="Kohler A."/>
            <person name="Daghino S."/>
            <person name="Barry K."/>
            <person name="Choi C."/>
            <person name="Cichocki N."/>
            <person name="Clum A."/>
            <person name="Copeland A."/>
            <person name="Hainaut M."/>
            <person name="Haridas S."/>
            <person name="Labutti K."/>
            <person name="Lindquist E."/>
            <person name="Lipzen A."/>
            <person name="Khouja H.-R."/>
            <person name="Murat C."/>
            <person name="Ohm R."/>
            <person name="Olson A."/>
            <person name="Spatafora J."/>
            <person name="Veneault-Fourrey C."/>
            <person name="Henrissat B."/>
            <person name="Grigoriev I."/>
            <person name="Martin F."/>
            <person name="Perotto S."/>
        </authorList>
    </citation>
    <scope>NUCLEOTIDE SEQUENCE [LARGE SCALE GENOMIC DNA]</scope>
    <source>
        <strain evidence="2 3">E</strain>
    </source>
</reference>
<feature type="compositionally biased region" description="Polar residues" evidence="1">
    <location>
        <begin position="127"/>
        <end position="136"/>
    </location>
</feature>
<proteinExistence type="predicted"/>
<name>A0A2J6T7V1_9HELO</name>
<dbReference type="AlphaFoldDB" id="A0A2J6T7V1"/>
<protein>
    <submittedName>
        <fullName evidence="2">Uncharacterized protein</fullName>
    </submittedName>
</protein>
<feature type="compositionally biased region" description="Pro residues" evidence="1">
    <location>
        <begin position="76"/>
        <end position="88"/>
    </location>
</feature>
<organism evidence="2 3">
    <name type="scientific">Hyaloscypha bicolor E</name>
    <dbReference type="NCBI Taxonomy" id="1095630"/>
    <lineage>
        <taxon>Eukaryota</taxon>
        <taxon>Fungi</taxon>
        <taxon>Dikarya</taxon>
        <taxon>Ascomycota</taxon>
        <taxon>Pezizomycotina</taxon>
        <taxon>Leotiomycetes</taxon>
        <taxon>Helotiales</taxon>
        <taxon>Hyaloscyphaceae</taxon>
        <taxon>Hyaloscypha</taxon>
        <taxon>Hyaloscypha bicolor</taxon>
    </lineage>
</organism>
<feature type="region of interest" description="Disordered" evidence="1">
    <location>
        <begin position="68"/>
        <end position="136"/>
    </location>
</feature>
<evidence type="ECO:0000313" key="3">
    <source>
        <dbReference type="Proteomes" id="UP000235371"/>
    </source>
</evidence>
<keyword evidence="3" id="KW-1185">Reference proteome</keyword>
<dbReference type="InParanoid" id="A0A2J6T7V1"/>
<gene>
    <name evidence="2" type="ORF">K444DRAFT_423602</name>
</gene>
<dbReference type="Proteomes" id="UP000235371">
    <property type="component" value="Unassembled WGS sequence"/>
</dbReference>
<feature type="compositionally biased region" description="Low complexity" evidence="1">
    <location>
        <begin position="102"/>
        <end position="114"/>
    </location>
</feature>
<sequence length="136" mass="14774">MHSNASIIDKGQSDYDCSVSFLLLRKPSDDTRPNSRRVAERGRSGSLLLLDPTQVLCKALLLASFHIPHPSSLTPQPSPMPRPPPPEPILGGRSSVIPVIQSSLSSRSELNRSSKPAKRLRSERVSDPQTEGSNSP</sequence>
<dbReference type="GeneID" id="36580802"/>